<feature type="transmembrane region" description="Helical" evidence="2">
    <location>
        <begin position="134"/>
        <end position="151"/>
    </location>
</feature>
<name>A0ABS9SXF3_9ACTN</name>
<feature type="transmembrane region" description="Helical" evidence="2">
    <location>
        <begin position="32"/>
        <end position="50"/>
    </location>
</feature>
<gene>
    <name evidence="3" type="ORF">MMA15_10865</name>
</gene>
<feature type="region of interest" description="Disordered" evidence="1">
    <location>
        <begin position="1"/>
        <end position="27"/>
    </location>
</feature>
<sequence>MRAMKRTAGQDKAGQDGAGQRKAGGGKAGPRLITALRLVLFVVFAGYGTIKLLGGQYDYGDWTISNRTPDGTSVVWAFYGYSEVYGRFTGLYELVPALMLLSRRTVTLGAMALFAVSLNITVMDFAYGYPSVKYFSLAYTLLCLVLVVHGRERLIAAFWERPGAETPEGR</sequence>
<keyword evidence="2" id="KW-1133">Transmembrane helix</keyword>
<keyword evidence="2" id="KW-0472">Membrane</keyword>
<feature type="transmembrane region" description="Helical" evidence="2">
    <location>
        <begin position="108"/>
        <end position="128"/>
    </location>
</feature>
<reference evidence="3" key="2">
    <citation type="journal article" date="2023" name="Int. J. Syst. Evol. Microbiol.">
        <title>Streptomyces marispadix sp. nov., isolated from marine beach sediment of the Northern Coast of Portugal.</title>
        <authorList>
            <person name="dos Santos J.D.N."/>
            <person name="Vitorino I.R."/>
            <person name="Kallscheuer N."/>
            <person name="Srivastava A."/>
            <person name="Krautwurst S."/>
            <person name="Marz M."/>
            <person name="Jogler C."/>
            <person name="Lobo Da Cunha A."/>
            <person name="Catita J."/>
            <person name="Goncalves H."/>
            <person name="Gonzalez I."/>
            <person name="Reyes F."/>
            <person name="Lage O.M."/>
        </authorList>
    </citation>
    <scope>NUCLEOTIDE SEQUENCE</scope>
    <source>
        <strain evidence="3">M600PL45_2</strain>
    </source>
</reference>
<evidence type="ECO:0000313" key="4">
    <source>
        <dbReference type="Proteomes" id="UP001166784"/>
    </source>
</evidence>
<dbReference type="EMBL" id="JAKWJU010000002">
    <property type="protein sequence ID" value="MCH6160883.1"/>
    <property type="molecule type" value="Genomic_DNA"/>
</dbReference>
<evidence type="ECO:0008006" key="5">
    <source>
        <dbReference type="Google" id="ProtNLM"/>
    </source>
</evidence>
<dbReference type="RefSeq" id="WP_241058907.1">
    <property type="nucleotide sequence ID" value="NZ_JAKWJU010000002.1"/>
</dbReference>
<proteinExistence type="predicted"/>
<comment type="caution">
    <text evidence="3">The sequence shown here is derived from an EMBL/GenBank/DDBJ whole genome shotgun (WGS) entry which is preliminary data.</text>
</comment>
<reference evidence="3" key="1">
    <citation type="submission" date="2022-03" db="EMBL/GenBank/DDBJ databases">
        <authorList>
            <person name="Santos J.D.N."/>
            <person name="Kallscheuer N."/>
            <person name="Jogler C."/>
            <person name="Lage O.M."/>
        </authorList>
    </citation>
    <scope>NUCLEOTIDE SEQUENCE</scope>
    <source>
        <strain evidence="3">M600PL45_2</strain>
    </source>
</reference>
<keyword evidence="2" id="KW-0812">Transmembrane</keyword>
<organism evidence="3 4">
    <name type="scientific">Streptomyces marispadix</name>
    <dbReference type="NCBI Taxonomy" id="2922868"/>
    <lineage>
        <taxon>Bacteria</taxon>
        <taxon>Bacillati</taxon>
        <taxon>Actinomycetota</taxon>
        <taxon>Actinomycetes</taxon>
        <taxon>Kitasatosporales</taxon>
        <taxon>Streptomycetaceae</taxon>
        <taxon>Streptomyces</taxon>
    </lineage>
</organism>
<dbReference type="Proteomes" id="UP001166784">
    <property type="component" value="Unassembled WGS sequence"/>
</dbReference>
<evidence type="ECO:0000313" key="3">
    <source>
        <dbReference type="EMBL" id="MCH6160883.1"/>
    </source>
</evidence>
<accession>A0ABS9SXF3</accession>
<protein>
    <recommendedName>
        <fullName evidence="5">DoxX family protein</fullName>
    </recommendedName>
</protein>
<evidence type="ECO:0000256" key="1">
    <source>
        <dbReference type="SAM" id="MobiDB-lite"/>
    </source>
</evidence>
<keyword evidence="4" id="KW-1185">Reference proteome</keyword>
<evidence type="ECO:0000256" key="2">
    <source>
        <dbReference type="SAM" id="Phobius"/>
    </source>
</evidence>